<evidence type="ECO:0000313" key="1">
    <source>
        <dbReference type="EMBL" id="BBN50638.1"/>
    </source>
</evidence>
<proteinExistence type="predicted"/>
<name>A0AAI8SST3_MYCAV</name>
<dbReference type="AlphaFoldDB" id="A0AAI8SST3"/>
<sequence>MTSPGRSDLADTVAVRVACRAASSRRRVVATAGTTTRRTIWSCSANSSAAADSARSRCAPPVIALTVITPATSSASMLLPTIAEAAAPTARMGVSGSASSVRVADASRNTFCSGARSGARAGL</sequence>
<dbReference type="Proteomes" id="UP000327362">
    <property type="component" value="Chromosome"/>
</dbReference>
<gene>
    <name evidence="1" type="ORF">JPH1_51130</name>
</gene>
<evidence type="ECO:0000313" key="2">
    <source>
        <dbReference type="Proteomes" id="UP000327362"/>
    </source>
</evidence>
<reference evidence="1 2" key="1">
    <citation type="submission" date="2019-09" db="EMBL/GenBank/DDBJ databases">
        <title>Complete genome sequence of Mycobacterium avium subsp. hominissuis strain JP-H-1.</title>
        <authorList>
            <person name="Kinoshita Y."/>
            <person name="Niwa H."/>
            <person name="Uchida-Fujii E."/>
            <person name="Nukada T."/>
        </authorList>
    </citation>
    <scope>NUCLEOTIDE SEQUENCE [LARGE SCALE GENOMIC DNA]</scope>
    <source>
        <strain evidence="1 2">JP-H-1</strain>
    </source>
</reference>
<accession>A0AAI8SST3</accession>
<organism evidence="1 2">
    <name type="scientific">Mycobacterium avium subsp. hominissuis</name>
    <dbReference type="NCBI Taxonomy" id="439334"/>
    <lineage>
        <taxon>Bacteria</taxon>
        <taxon>Bacillati</taxon>
        <taxon>Actinomycetota</taxon>
        <taxon>Actinomycetes</taxon>
        <taxon>Mycobacteriales</taxon>
        <taxon>Mycobacteriaceae</taxon>
        <taxon>Mycobacterium</taxon>
        <taxon>Mycobacterium avium complex (MAC)</taxon>
    </lineage>
</organism>
<dbReference type="EMBL" id="AP020326">
    <property type="protein sequence ID" value="BBN50638.1"/>
    <property type="molecule type" value="Genomic_DNA"/>
</dbReference>
<protein>
    <submittedName>
        <fullName evidence="1">Uncharacterized protein</fullName>
    </submittedName>
</protein>